<name>A0A7E4UMR4_PANRE</name>
<dbReference type="InterPro" id="IPR000210">
    <property type="entry name" value="BTB/POZ_dom"/>
</dbReference>
<keyword evidence="2" id="KW-1185">Reference proteome</keyword>
<evidence type="ECO:0000259" key="1">
    <source>
        <dbReference type="PROSITE" id="PS50097"/>
    </source>
</evidence>
<dbReference type="Gene3D" id="3.30.710.10">
    <property type="entry name" value="Potassium Channel Kv1.1, Chain A"/>
    <property type="match status" value="1"/>
</dbReference>
<proteinExistence type="predicted"/>
<reference evidence="2" key="1">
    <citation type="journal article" date="2013" name="Genetics">
        <title>The draft genome and transcriptome of Panagrellus redivivus are shaped by the harsh demands of a free-living lifestyle.</title>
        <authorList>
            <person name="Srinivasan J."/>
            <person name="Dillman A.R."/>
            <person name="Macchietto M.G."/>
            <person name="Heikkinen L."/>
            <person name="Lakso M."/>
            <person name="Fracchia K.M."/>
            <person name="Antoshechkin I."/>
            <person name="Mortazavi A."/>
            <person name="Wong G."/>
            <person name="Sternberg P.W."/>
        </authorList>
    </citation>
    <scope>NUCLEOTIDE SEQUENCE [LARGE SCALE GENOMIC DNA]</scope>
    <source>
        <strain evidence="2">MT8872</strain>
    </source>
</reference>
<dbReference type="PANTHER" id="PTHR46672:SF1">
    <property type="entry name" value="OS08G0103600 PROTEIN"/>
    <property type="match status" value="1"/>
</dbReference>
<feature type="domain" description="BTB" evidence="1">
    <location>
        <begin position="62"/>
        <end position="122"/>
    </location>
</feature>
<dbReference type="PANTHER" id="PTHR46672">
    <property type="entry name" value="OS08G0495500 PROTEIN-RELATED"/>
    <property type="match status" value="1"/>
</dbReference>
<dbReference type="WBParaSite" id="Pan_g10646.t1">
    <property type="protein sequence ID" value="Pan_g10646.t1"/>
    <property type="gene ID" value="Pan_g10646"/>
</dbReference>
<organism evidence="2 3">
    <name type="scientific">Panagrellus redivivus</name>
    <name type="common">Microworm</name>
    <dbReference type="NCBI Taxonomy" id="6233"/>
    <lineage>
        <taxon>Eukaryota</taxon>
        <taxon>Metazoa</taxon>
        <taxon>Ecdysozoa</taxon>
        <taxon>Nematoda</taxon>
        <taxon>Chromadorea</taxon>
        <taxon>Rhabditida</taxon>
        <taxon>Tylenchina</taxon>
        <taxon>Panagrolaimomorpha</taxon>
        <taxon>Panagrolaimoidea</taxon>
        <taxon>Panagrolaimidae</taxon>
        <taxon>Panagrellus</taxon>
    </lineage>
</organism>
<dbReference type="SMART" id="SM00225">
    <property type="entry name" value="BTB"/>
    <property type="match status" value="1"/>
</dbReference>
<dbReference type="InterPro" id="IPR011333">
    <property type="entry name" value="SKP1/BTB/POZ_sf"/>
</dbReference>
<sequence>MLYDYSKKFPHSNLKLNCIVNDRVIIVVTATYCVPYITKTDAHSCKLQFQPYEFVDQSCETYDFEIITVEGGRVLAHKGFLSMVSPVLNSMYTHNTKEAQTGVVTIKDFDHAIVNTAVDLLYGRLFEPKTVQDVISMLRFAEKYIIKAVITRLTGWLVENIIVDNLPLITQYAWKHSSEKLKIICARFYRKLTKVCYIDPDIVADMAKLSLV</sequence>
<dbReference type="PROSITE" id="PS50097">
    <property type="entry name" value="BTB"/>
    <property type="match status" value="1"/>
</dbReference>
<dbReference type="CDD" id="cd18186">
    <property type="entry name" value="BTB_POZ_ZBTB_KLHL-like"/>
    <property type="match status" value="1"/>
</dbReference>
<dbReference type="Pfam" id="PF00651">
    <property type="entry name" value="BTB"/>
    <property type="match status" value="1"/>
</dbReference>
<reference evidence="3" key="2">
    <citation type="submission" date="2020-10" db="UniProtKB">
        <authorList>
            <consortium name="WormBaseParasite"/>
        </authorList>
    </citation>
    <scope>IDENTIFICATION</scope>
</reference>
<dbReference type="SUPFAM" id="SSF54695">
    <property type="entry name" value="POZ domain"/>
    <property type="match status" value="1"/>
</dbReference>
<protein>
    <submittedName>
        <fullName evidence="3">BTB domain-containing protein</fullName>
    </submittedName>
</protein>
<dbReference type="AlphaFoldDB" id="A0A7E4UMR4"/>
<accession>A0A7E4UMR4</accession>
<dbReference type="InterPro" id="IPR044714">
    <property type="entry name" value="AtSIBP1-like"/>
</dbReference>
<evidence type="ECO:0000313" key="3">
    <source>
        <dbReference type="WBParaSite" id="Pan_g10646.t1"/>
    </source>
</evidence>
<evidence type="ECO:0000313" key="2">
    <source>
        <dbReference type="Proteomes" id="UP000492821"/>
    </source>
</evidence>
<dbReference type="Proteomes" id="UP000492821">
    <property type="component" value="Unassembled WGS sequence"/>
</dbReference>